<evidence type="ECO:0000313" key="4">
    <source>
        <dbReference type="EMBL" id="KEF60503.1"/>
    </source>
</evidence>
<dbReference type="InterPro" id="IPR036291">
    <property type="entry name" value="NAD(P)-bd_dom_sf"/>
</dbReference>
<gene>
    <name evidence="4" type="ORF">A1O9_02064</name>
</gene>
<protein>
    <recommendedName>
        <fullName evidence="3">NmrA-like domain-containing protein</fullName>
    </recommendedName>
</protein>
<organism evidence="4 5">
    <name type="scientific">Exophiala aquamarina CBS 119918</name>
    <dbReference type="NCBI Taxonomy" id="1182545"/>
    <lineage>
        <taxon>Eukaryota</taxon>
        <taxon>Fungi</taxon>
        <taxon>Dikarya</taxon>
        <taxon>Ascomycota</taxon>
        <taxon>Pezizomycotina</taxon>
        <taxon>Eurotiomycetes</taxon>
        <taxon>Chaetothyriomycetidae</taxon>
        <taxon>Chaetothyriales</taxon>
        <taxon>Herpotrichiellaceae</taxon>
        <taxon>Exophiala</taxon>
    </lineage>
</organism>
<feature type="domain" description="NmrA-like" evidence="3">
    <location>
        <begin position="1"/>
        <end position="70"/>
    </location>
</feature>
<dbReference type="VEuPathDB" id="FungiDB:A1O9_02064"/>
<dbReference type="AlphaFoldDB" id="A0A072PMD7"/>
<reference evidence="4 5" key="1">
    <citation type="submission" date="2013-03" db="EMBL/GenBank/DDBJ databases">
        <title>The Genome Sequence of Exophiala aquamarina CBS 119918.</title>
        <authorList>
            <consortium name="The Broad Institute Genomics Platform"/>
            <person name="Cuomo C."/>
            <person name="de Hoog S."/>
            <person name="Gorbushina A."/>
            <person name="Walker B."/>
            <person name="Young S.K."/>
            <person name="Zeng Q."/>
            <person name="Gargeya S."/>
            <person name="Fitzgerald M."/>
            <person name="Haas B."/>
            <person name="Abouelleil A."/>
            <person name="Allen A.W."/>
            <person name="Alvarado L."/>
            <person name="Arachchi H.M."/>
            <person name="Berlin A.M."/>
            <person name="Chapman S.B."/>
            <person name="Gainer-Dewar J."/>
            <person name="Goldberg J."/>
            <person name="Griggs A."/>
            <person name="Gujja S."/>
            <person name="Hansen M."/>
            <person name="Howarth C."/>
            <person name="Imamovic A."/>
            <person name="Ireland A."/>
            <person name="Larimer J."/>
            <person name="McCowan C."/>
            <person name="Murphy C."/>
            <person name="Pearson M."/>
            <person name="Poon T.W."/>
            <person name="Priest M."/>
            <person name="Roberts A."/>
            <person name="Saif S."/>
            <person name="Shea T."/>
            <person name="Sisk P."/>
            <person name="Sykes S."/>
            <person name="Wortman J."/>
            <person name="Nusbaum C."/>
            <person name="Birren B."/>
        </authorList>
    </citation>
    <scope>NUCLEOTIDE SEQUENCE [LARGE SCALE GENOMIC DNA]</scope>
    <source>
        <strain evidence="4 5">CBS 119918</strain>
    </source>
</reference>
<dbReference type="RefSeq" id="XP_013263093.1">
    <property type="nucleotide sequence ID" value="XM_013407639.1"/>
</dbReference>
<evidence type="ECO:0000313" key="5">
    <source>
        <dbReference type="Proteomes" id="UP000027920"/>
    </source>
</evidence>
<dbReference type="PANTHER" id="PTHR42748:SF7">
    <property type="entry name" value="NMRA LIKE REDOX SENSOR 1-RELATED"/>
    <property type="match status" value="1"/>
</dbReference>
<dbReference type="STRING" id="1182545.A0A072PMD7"/>
<dbReference type="GO" id="GO:0005634">
    <property type="term" value="C:nucleus"/>
    <property type="evidence" value="ECO:0007669"/>
    <property type="project" value="TreeGrafter"/>
</dbReference>
<dbReference type="InterPro" id="IPR051164">
    <property type="entry name" value="NmrA-like_oxidored"/>
</dbReference>
<evidence type="ECO:0000256" key="1">
    <source>
        <dbReference type="ARBA" id="ARBA00006328"/>
    </source>
</evidence>
<dbReference type="EMBL" id="AMGV01000002">
    <property type="protein sequence ID" value="KEF60503.1"/>
    <property type="molecule type" value="Genomic_DNA"/>
</dbReference>
<dbReference type="HOGENOM" id="CLU_868876_0_0_1"/>
<comment type="similarity">
    <text evidence="1">Belongs to the NmrA-type oxidoreductase family.</text>
</comment>
<dbReference type="OrthoDB" id="3358371at2759"/>
<dbReference type="Proteomes" id="UP000027920">
    <property type="component" value="Unassembled WGS sequence"/>
</dbReference>
<name>A0A072PMD7_9EURO</name>
<dbReference type="Pfam" id="PF05368">
    <property type="entry name" value="NmrA"/>
    <property type="match status" value="1"/>
</dbReference>
<sequence>MSKLVVILGATGKQVGSVVDALLRDPGFSVRAVVRDTSSAAATTLQGKGVEIVQGNLTDLPSLVRAFRWSQRPGNHGSRDRRIYCKGGISARNRSWQEYYHGSRPCLRDTEPVHHFGSLSSERAKFQQVPKNIPFRCKGNARTNDRKRVSKACGENCRVAAGDVCYQLEDADSFKANRGEKFLLKIEVKIMCLTQRTAIRWPVPIQMPCSVSTQIPFIDPNKDPAIFLKALASQALPLPAQGRKIRHYAGYAKMITFEEWVILLNHELPIEIYYEQVSMEDWAREVTIIPGIGKELAEMWNYCENVGYVGGETGHTRKIT</sequence>
<keyword evidence="5" id="KW-1185">Reference proteome</keyword>
<accession>A0A072PMD7</accession>
<dbReference type="PANTHER" id="PTHR42748">
    <property type="entry name" value="NITROGEN METABOLITE REPRESSION PROTEIN NMRA FAMILY MEMBER"/>
    <property type="match status" value="1"/>
</dbReference>
<dbReference type="SUPFAM" id="SSF51735">
    <property type="entry name" value="NAD(P)-binding Rossmann-fold domains"/>
    <property type="match status" value="1"/>
</dbReference>
<evidence type="ECO:0000259" key="3">
    <source>
        <dbReference type="Pfam" id="PF05368"/>
    </source>
</evidence>
<comment type="caution">
    <text evidence="4">The sequence shown here is derived from an EMBL/GenBank/DDBJ whole genome shotgun (WGS) entry which is preliminary data.</text>
</comment>
<proteinExistence type="inferred from homology"/>
<dbReference type="GeneID" id="25277009"/>
<evidence type="ECO:0000256" key="2">
    <source>
        <dbReference type="ARBA" id="ARBA00022857"/>
    </source>
</evidence>
<dbReference type="Gene3D" id="3.40.50.720">
    <property type="entry name" value="NAD(P)-binding Rossmann-like Domain"/>
    <property type="match status" value="1"/>
</dbReference>
<dbReference type="InterPro" id="IPR008030">
    <property type="entry name" value="NmrA-like"/>
</dbReference>
<keyword evidence="2" id="KW-0521">NADP</keyword>